<reference evidence="2" key="2">
    <citation type="submission" date="2020-05" db="UniProtKB">
        <authorList>
            <consortium name="EnsemblMetazoa"/>
        </authorList>
    </citation>
    <scope>IDENTIFICATION</scope>
</reference>
<evidence type="ECO:0000313" key="2">
    <source>
        <dbReference type="EnsemblMetazoa" id="ASIC018282-PA"/>
    </source>
</evidence>
<proteinExistence type="predicted"/>
<evidence type="ECO:0000313" key="1">
    <source>
        <dbReference type="EMBL" id="KFB50213.1"/>
    </source>
</evidence>
<accession>A0A084WJ19</accession>
<dbReference type="VEuPathDB" id="VectorBase:ASIC018282"/>
<dbReference type="EnsemblMetazoa" id="ASIC018282-RA">
    <property type="protein sequence ID" value="ASIC018282-PA"/>
    <property type="gene ID" value="ASIC018282"/>
</dbReference>
<organism evidence="2 3">
    <name type="scientific">Anopheles sinensis</name>
    <name type="common">Mosquito</name>
    <dbReference type="NCBI Taxonomy" id="74873"/>
    <lineage>
        <taxon>Eukaryota</taxon>
        <taxon>Metazoa</taxon>
        <taxon>Ecdysozoa</taxon>
        <taxon>Arthropoda</taxon>
        <taxon>Hexapoda</taxon>
        <taxon>Insecta</taxon>
        <taxon>Pterygota</taxon>
        <taxon>Neoptera</taxon>
        <taxon>Endopterygota</taxon>
        <taxon>Diptera</taxon>
        <taxon>Nematocera</taxon>
        <taxon>Culicoidea</taxon>
        <taxon>Culicidae</taxon>
        <taxon>Anophelinae</taxon>
        <taxon>Anopheles</taxon>
    </lineage>
</organism>
<dbReference type="EMBL" id="ATLV01023961">
    <property type="status" value="NOT_ANNOTATED_CDS"/>
    <property type="molecule type" value="Genomic_DNA"/>
</dbReference>
<dbReference type="VEuPathDB" id="VectorBase:ASIS007353"/>
<dbReference type="EMBL" id="KE525347">
    <property type="protein sequence ID" value="KFB50213.1"/>
    <property type="molecule type" value="Genomic_DNA"/>
</dbReference>
<evidence type="ECO:0000313" key="3">
    <source>
        <dbReference type="Proteomes" id="UP000030765"/>
    </source>
</evidence>
<dbReference type="AlphaFoldDB" id="A0A084WJ19"/>
<name>A0A084WJ19_ANOSI</name>
<sequence length="109" mass="12560">MWGYENHPLHERTQTVKIIESGGRARNNNNNINVTDEPRRKRDVATRPNHILLFTILNPIYPITVLVGNCDPFLLLRSSLDYGGVSFFPEVWWELNGGDPSDAFKVHRM</sequence>
<reference evidence="1 3" key="1">
    <citation type="journal article" date="2014" name="BMC Genomics">
        <title>Genome sequence of Anopheles sinensis provides insight into genetics basis of mosquito competence for malaria parasites.</title>
        <authorList>
            <person name="Zhou D."/>
            <person name="Zhang D."/>
            <person name="Ding G."/>
            <person name="Shi L."/>
            <person name="Hou Q."/>
            <person name="Ye Y."/>
            <person name="Xu Y."/>
            <person name="Zhou H."/>
            <person name="Xiong C."/>
            <person name="Li S."/>
            <person name="Yu J."/>
            <person name="Hong S."/>
            <person name="Yu X."/>
            <person name="Zou P."/>
            <person name="Chen C."/>
            <person name="Chang X."/>
            <person name="Wang W."/>
            <person name="Lv Y."/>
            <person name="Sun Y."/>
            <person name="Ma L."/>
            <person name="Shen B."/>
            <person name="Zhu C."/>
        </authorList>
    </citation>
    <scope>NUCLEOTIDE SEQUENCE [LARGE SCALE GENOMIC DNA]</scope>
</reference>
<dbReference type="STRING" id="74873.A0A084WJ19"/>
<keyword evidence="3" id="KW-1185">Reference proteome</keyword>
<gene>
    <name evidence="1" type="ORF">ZHAS_00018282</name>
</gene>
<protein>
    <submittedName>
        <fullName evidence="1 2">Uncharacterized protein</fullName>
    </submittedName>
</protein>
<dbReference type="Proteomes" id="UP000030765">
    <property type="component" value="Unassembled WGS sequence"/>
</dbReference>
<dbReference type="OrthoDB" id="302770at2759"/>